<dbReference type="SUPFAM" id="SSF57850">
    <property type="entry name" value="RING/U-box"/>
    <property type="match status" value="1"/>
</dbReference>
<dbReference type="Pfam" id="PF13639">
    <property type="entry name" value="zf-RING_2"/>
    <property type="match status" value="1"/>
</dbReference>
<evidence type="ECO:0000256" key="3">
    <source>
        <dbReference type="SAM" id="Phobius"/>
    </source>
</evidence>
<proteinExistence type="predicted"/>
<evidence type="ECO:0000313" key="6">
    <source>
        <dbReference type="Proteomes" id="UP001497512"/>
    </source>
</evidence>
<gene>
    <name evidence="5" type="ORF">CSSPTR1EN2_LOCUS1505</name>
</gene>
<feature type="domain" description="RING-type" evidence="4">
    <location>
        <begin position="99"/>
        <end position="141"/>
    </location>
</feature>
<feature type="compositionally biased region" description="Low complexity" evidence="2">
    <location>
        <begin position="172"/>
        <end position="181"/>
    </location>
</feature>
<accession>A0ABP0TBG4</accession>
<evidence type="ECO:0000256" key="1">
    <source>
        <dbReference type="PROSITE-ProRule" id="PRU00175"/>
    </source>
</evidence>
<organism evidence="5 6">
    <name type="scientific">Sphagnum troendelagicum</name>
    <dbReference type="NCBI Taxonomy" id="128251"/>
    <lineage>
        <taxon>Eukaryota</taxon>
        <taxon>Viridiplantae</taxon>
        <taxon>Streptophyta</taxon>
        <taxon>Embryophyta</taxon>
        <taxon>Bryophyta</taxon>
        <taxon>Sphagnophytina</taxon>
        <taxon>Sphagnopsida</taxon>
        <taxon>Sphagnales</taxon>
        <taxon>Sphagnaceae</taxon>
        <taxon>Sphagnum</taxon>
    </lineage>
</organism>
<evidence type="ECO:0000256" key="2">
    <source>
        <dbReference type="SAM" id="MobiDB-lite"/>
    </source>
</evidence>
<keyword evidence="1" id="KW-0862">Zinc</keyword>
<keyword evidence="1" id="KW-0863">Zinc-finger</keyword>
<feature type="transmembrane region" description="Helical" evidence="3">
    <location>
        <begin position="6"/>
        <end position="26"/>
    </location>
</feature>
<evidence type="ECO:0000259" key="4">
    <source>
        <dbReference type="PROSITE" id="PS50089"/>
    </source>
</evidence>
<protein>
    <recommendedName>
        <fullName evidence="4">RING-type domain-containing protein</fullName>
    </recommendedName>
</protein>
<dbReference type="PANTHER" id="PTHR47035">
    <property type="entry name" value="OS11G0150450 PROTEIN"/>
    <property type="match status" value="1"/>
</dbReference>
<feature type="region of interest" description="Disordered" evidence="2">
    <location>
        <begin position="152"/>
        <end position="181"/>
    </location>
</feature>
<keyword evidence="6" id="KW-1185">Reference proteome</keyword>
<dbReference type="Gene3D" id="3.30.40.10">
    <property type="entry name" value="Zinc/RING finger domain, C3HC4 (zinc finger)"/>
    <property type="match status" value="1"/>
</dbReference>
<name>A0ABP0TBG4_9BRYO</name>
<dbReference type="Proteomes" id="UP001497512">
    <property type="component" value="Chromosome 1"/>
</dbReference>
<keyword evidence="1" id="KW-0479">Metal-binding</keyword>
<keyword evidence="3" id="KW-0812">Transmembrane</keyword>
<dbReference type="EMBL" id="OZ019893">
    <property type="protein sequence ID" value="CAK9191667.1"/>
    <property type="molecule type" value="Genomic_DNA"/>
</dbReference>
<reference evidence="5 6" key="1">
    <citation type="submission" date="2024-02" db="EMBL/GenBank/DDBJ databases">
        <authorList>
            <consortium name="ELIXIR-Norway"/>
            <consortium name="Elixir Norway"/>
        </authorList>
    </citation>
    <scope>NUCLEOTIDE SEQUENCE [LARGE SCALE GENOMIC DNA]</scope>
</reference>
<dbReference type="InterPro" id="IPR001841">
    <property type="entry name" value="Znf_RING"/>
</dbReference>
<dbReference type="PANTHER" id="PTHR47035:SF3">
    <property type="entry name" value="OS11G0150450 PROTEIN"/>
    <property type="match status" value="1"/>
</dbReference>
<feature type="region of interest" description="Disordered" evidence="2">
    <location>
        <begin position="244"/>
        <end position="273"/>
    </location>
</feature>
<dbReference type="CDD" id="cd16454">
    <property type="entry name" value="RING-H2_PA-TM-RING"/>
    <property type="match status" value="1"/>
</dbReference>
<feature type="compositionally biased region" description="Basic and acidic residues" evidence="2">
    <location>
        <begin position="160"/>
        <end position="170"/>
    </location>
</feature>
<sequence>MVMLWTPLAFGVTMLLCFTIFFFYCWRMRHSRTHAALTSSSIQVSATIPAAAAADSSQQQQLPKEQFGIQKEVLETFPTVKANELMKLGSMQEEENSQCPICLLEYEESDVLRQLPACGHIFHTSCVDPWLEKQPTCPVCRVRLLLLQLTKASEEPEPSSSEHEHQERSRPSSRASAPQLAASSTPSWVLVNPPLPLPPAAAIPFPPTATAVDSSSSSSTKAFSSFSSSLSSSRTHDLEAGHFPQASNLSKDSAPGECPQLRDSKTSANSRTSCHQLETVDGWGSGYLKSRLVSDCRSCKSLQDVARNIMSSNNAASSSSSSSASCNIQIKSRGMKNHSVHSRRWLTESFSFVLSDTFGTEDKNPSSLQEPAATTVDQFSNKSATTTTNHQSFYYSSYNRQHSESLRVYESRLNADSQLPLTISPEKCSFEFVPVLTGGCSAMDFSCR</sequence>
<dbReference type="PROSITE" id="PS50089">
    <property type="entry name" value="ZF_RING_2"/>
    <property type="match status" value="1"/>
</dbReference>
<keyword evidence="3" id="KW-0472">Membrane</keyword>
<dbReference type="SMART" id="SM00184">
    <property type="entry name" value="RING"/>
    <property type="match status" value="1"/>
</dbReference>
<evidence type="ECO:0000313" key="5">
    <source>
        <dbReference type="EMBL" id="CAK9191667.1"/>
    </source>
</evidence>
<feature type="region of interest" description="Disordered" evidence="2">
    <location>
        <begin position="362"/>
        <end position="383"/>
    </location>
</feature>
<dbReference type="InterPro" id="IPR013083">
    <property type="entry name" value="Znf_RING/FYVE/PHD"/>
</dbReference>
<keyword evidence="3" id="KW-1133">Transmembrane helix</keyword>
<dbReference type="InterPro" id="IPR053070">
    <property type="entry name" value="RING-type_E3_ubiquitin-ligase"/>
</dbReference>